<comment type="subcellular location">
    <subcellularLocation>
        <location evidence="1 8">Cytoplasm</location>
    </subcellularLocation>
</comment>
<reference evidence="10 11" key="1">
    <citation type="submission" date="2020-02" db="EMBL/GenBank/DDBJ databases">
        <title>Paenibacillus sp. nov., isolated from rhizosphere soil of tomato.</title>
        <authorList>
            <person name="Weon H.-Y."/>
            <person name="Lee S.A."/>
        </authorList>
    </citation>
    <scope>NUCLEOTIDE SEQUENCE [LARGE SCALE GENOMIC DNA]</scope>
    <source>
        <strain evidence="10 11">14171R-81</strain>
    </source>
</reference>
<evidence type="ECO:0000313" key="10">
    <source>
        <dbReference type="EMBL" id="QHW30708.1"/>
    </source>
</evidence>
<dbReference type="HAMAP" id="MF_00295">
    <property type="entry name" value="MetA_acyltransf"/>
    <property type="match status" value="1"/>
</dbReference>
<organism evidence="10 11">
    <name type="scientific">Paenibacillus rhizovicinus</name>
    <dbReference type="NCBI Taxonomy" id="2704463"/>
    <lineage>
        <taxon>Bacteria</taxon>
        <taxon>Bacillati</taxon>
        <taxon>Bacillota</taxon>
        <taxon>Bacilli</taxon>
        <taxon>Bacillales</taxon>
        <taxon>Paenibacillaceae</taxon>
        <taxon>Paenibacillus</taxon>
    </lineage>
</organism>
<comment type="function">
    <text evidence="8">Transfers an acetyl group from acetyl-CoA to L-homoserine, forming acetyl-L-homoserine.</text>
</comment>
<keyword evidence="5 8" id="KW-0486">Methionine biosynthesis</keyword>
<feature type="site" description="Important for substrate specificity" evidence="8">
    <location>
        <position position="192"/>
    </location>
</feature>
<dbReference type="GO" id="GO:0005737">
    <property type="term" value="C:cytoplasm"/>
    <property type="evidence" value="ECO:0007669"/>
    <property type="project" value="UniProtKB-SubCell"/>
</dbReference>
<comment type="catalytic activity">
    <reaction evidence="7 8">
        <text>L-homoserine + acetyl-CoA = O-acetyl-L-homoserine + CoA</text>
        <dbReference type="Rhea" id="RHEA:13701"/>
        <dbReference type="ChEBI" id="CHEBI:57287"/>
        <dbReference type="ChEBI" id="CHEBI:57288"/>
        <dbReference type="ChEBI" id="CHEBI:57476"/>
        <dbReference type="ChEBI" id="CHEBI:57716"/>
        <dbReference type="EC" id="2.3.1.31"/>
    </reaction>
</comment>
<evidence type="ECO:0000256" key="9">
    <source>
        <dbReference type="PIRSR" id="PIRSR000450-1"/>
    </source>
</evidence>
<dbReference type="InterPro" id="IPR029062">
    <property type="entry name" value="Class_I_gatase-like"/>
</dbReference>
<dbReference type="Gene3D" id="3.40.50.880">
    <property type="match status" value="1"/>
</dbReference>
<evidence type="ECO:0000256" key="8">
    <source>
        <dbReference type="HAMAP-Rule" id="MF_00295"/>
    </source>
</evidence>
<dbReference type="CDD" id="cd03131">
    <property type="entry name" value="GATase1_HTS"/>
    <property type="match status" value="1"/>
</dbReference>
<evidence type="ECO:0000256" key="2">
    <source>
        <dbReference type="ARBA" id="ARBA00022490"/>
    </source>
</evidence>
<dbReference type="GO" id="GO:0004414">
    <property type="term" value="F:homoserine O-acetyltransferase activity"/>
    <property type="evidence" value="ECO:0007669"/>
    <property type="project" value="UniProtKB-EC"/>
</dbReference>
<proteinExistence type="inferred from homology"/>
<dbReference type="EMBL" id="CP048286">
    <property type="protein sequence ID" value="QHW30708.1"/>
    <property type="molecule type" value="Genomic_DNA"/>
</dbReference>
<evidence type="ECO:0000256" key="1">
    <source>
        <dbReference type="ARBA" id="ARBA00004496"/>
    </source>
</evidence>
<comment type="caution">
    <text evidence="8">Lacks conserved residue(s) required for the propagation of feature annotation.</text>
</comment>
<evidence type="ECO:0000256" key="4">
    <source>
        <dbReference type="ARBA" id="ARBA00022679"/>
    </source>
</evidence>
<keyword evidence="4 8" id="KW-0808">Transferase</keyword>
<comment type="similarity">
    <text evidence="8">Belongs to the MetA family.</text>
</comment>
<dbReference type="AlphaFoldDB" id="A0A6C0NX08"/>
<dbReference type="EC" id="2.3.1.31" evidence="8"/>
<gene>
    <name evidence="10" type="primary">metA</name>
    <name evidence="8" type="synonym">metAA</name>
    <name evidence="10" type="ORF">GZH47_07445</name>
</gene>
<feature type="binding site" evidence="8">
    <location>
        <position position="249"/>
    </location>
    <ligand>
        <name>substrate</name>
    </ligand>
</feature>
<dbReference type="UniPathway" id="UPA00051">
    <property type="reaction ID" value="UER00074"/>
</dbReference>
<evidence type="ECO:0000256" key="5">
    <source>
        <dbReference type="ARBA" id="ARBA00023167"/>
    </source>
</evidence>
<feature type="site" description="Important for acyl-CoA specificity" evidence="8">
    <location>
        <position position="111"/>
    </location>
</feature>
<feature type="active site" evidence="8">
    <location>
        <position position="237"/>
    </location>
</feature>
<dbReference type="InterPro" id="IPR033752">
    <property type="entry name" value="MetA_family"/>
</dbReference>
<keyword evidence="2 8" id="KW-0963">Cytoplasm</keyword>
<dbReference type="Proteomes" id="UP000479114">
    <property type="component" value="Chromosome"/>
</dbReference>
<dbReference type="NCBIfam" id="TIGR01001">
    <property type="entry name" value="metA"/>
    <property type="match status" value="1"/>
</dbReference>
<feature type="binding site" evidence="8">
    <location>
        <position position="163"/>
    </location>
    <ligand>
        <name>substrate</name>
    </ligand>
</feature>
<dbReference type="PANTHER" id="PTHR20919:SF0">
    <property type="entry name" value="HOMOSERINE O-SUCCINYLTRANSFERASE"/>
    <property type="match status" value="1"/>
</dbReference>
<evidence type="ECO:0000256" key="7">
    <source>
        <dbReference type="ARBA" id="ARBA00049043"/>
    </source>
</evidence>
<dbReference type="FunFam" id="3.40.50.880:FF:000004">
    <property type="entry name" value="Homoserine O-succinyltransferase"/>
    <property type="match status" value="1"/>
</dbReference>
<dbReference type="SUPFAM" id="SSF52317">
    <property type="entry name" value="Class I glutamine amidotransferase-like"/>
    <property type="match status" value="1"/>
</dbReference>
<dbReference type="Pfam" id="PF04204">
    <property type="entry name" value="HTS"/>
    <property type="match status" value="1"/>
</dbReference>
<dbReference type="RefSeq" id="WP_162639518.1">
    <property type="nucleotide sequence ID" value="NZ_CP048286.1"/>
</dbReference>
<evidence type="ECO:0000256" key="3">
    <source>
        <dbReference type="ARBA" id="ARBA00022605"/>
    </source>
</evidence>
<feature type="active site" description="Acyl-thioester intermediate" evidence="8 9">
    <location>
        <position position="142"/>
    </location>
</feature>
<name>A0A6C0NX08_9BACL</name>
<dbReference type="PANTHER" id="PTHR20919">
    <property type="entry name" value="HOMOSERINE O-SUCCINYLTRANSFERASE"/>
    <property type="match status" value="1"/>
</dbReference>
<comment type="pathway">
    <text evidence="8">Amino-acid biosynthesis; L-methionine biosynthesis via de novo pathway; O-acetyl-L-homoserine from L-homoserine: step 1/1.</text>
</comment>
<dbReference type="PIRSF" id="PIRSF000450">
    <property type="entry name" value="H_ser_succinyltr"/>
    <property type="match status" value="1"/>
</dbReference>
<protein>
    <recommendedName>
        <fullName evidence="8">Homoserine O-acetyltransferase</fullName>
        <shortName evidence="8">HAT</shortName>
        <ecNumber evidence="8">2.3.1.31</ecNumber>
    </recommendedName>
    <alternativeName>
        <fullName evidence="8">Homoserine transacetylase</fullName>
        <shortName evidence="8">HTA</shortName>
    </alternativeName>
</protein>
<evidence type="ECO:0000256" key="6">
    <source>
        <dbReference type="ARBA" id="ARBA00023315"/>
    </source>
</evidence>
<feature type="active site" description="Proton acceptor" evidence="8">
    <location>
        <position position="235"/>
    </location>
</feature>
<keyword evidence="6 8" id="KW-0012">Acyltransferase</keyword>
<dbReference type="KEGG" id="prz:GZH47_07445"/>
<keyword evidence="3 8" id="KW-0028">Amino-acid biosynthesis</keyword>
<accession>A0A6C0NX08</accession>
<dbReference type="GO" id="GO:0019281">
    <property type="term" value="P:L-methionine biosynthetic process from homoserine via O-succinyl-L-homoserine and cystathionine"/>
    <property type="evidence" value="ECO:0007669"/>
    <property type="project" value="InterPro"/>
</dbReference>
<keyword evidence="11" id="KW-1185">Reference proteome</keyword>
<sequence length="305" mass="35327">MPIKVPDQLPAKDILTEENIFVMEESFAYHQDIRPLRIAILNLMPTKEVTETQLLRLIGNTPLQVEVVLLHPKTHTSKNTSSQHLESFYKTFDDIKHEYYDGMIITGAPVETLPFEEVNYWEELKDIMDWSTRKVTSTFHICWGAQAGLYHHYGIQKYDLKEKMFGVFPHQVDKRNVPLMRGFDEQFFVPQSRHTEVRREDVEAVNDLDILSSSPDAGVYIAASRNGRQIFVTGHSEYDPCSLKSEYDRDVAKGMDIAIPKNYYPNDDPSKQPLSTWRAHANLLFSNWLNYYVYQQTPYDLGAGI</sequence>
<dbReference type="InterPro" id="IPR005697">
    <property type="entry name" value="HST_MetA"/>
</dbReference>
<evidence type="ECO:0000313" key="11">
    <source>
        <dbReference type="Proteomes" id="UP000479114"/>
    </source>
</evidence>
<dbReference type="GO" id="GO:0008899">
    <property type="term" value="F:homoserine O-succinyltransferase activity"/>
    <property type="evidence" value="ECO:0007669"/>
    <property type="project" value="UniProtKB-UniRule"/>
</dbReference>
<feature type="binding site" evidence="8">
    <location>
        <position position="192"/>
    </location>
    <ligand>
        <name>substrate</name>
    </ligand>
</feature>